<reference evidence="11" key="1">
    <citation type="submission" date="2016-06" db="EMBL/GenBank/DDBJ databases">
        <authorList>
            <person name="Varghese N."/>
            <person name="Submissions Spin"/>
        </authorList>
    </citation>
    <scope>NUCLEOTIDE SEQUENCE [LARGE SCALE GENOMIC DNA]</scope>
    <source>
        <strain evidence="11">DSM 45431</strain>
    </source>
</reference>
<keyword evidence="4 5" id="KW-0963">Cytoplasm</keyword>
<evidence type="ECO:0000256" key="3">
    <source>
        <dbReference type="ARBA" id="ARBA00018111"/>
    </source>
</evidence>
<dbReference type="AlphaFoldDB" id="A0A1C6RXF6"/>
<dbReference type="Proteomes" id="UP000199413">
    <property type="component" value="Unassembled WGS sequence"/>
</dbReference>
<dbReference type="GO" id="GO:0005737">
    <property type="term" value="C:cytoplasm"/>
    <property type="evidence" value="ECO:0007669"/>
    <property type="project" value="UniProtKB-SubCell"/>
</dbReference>
<comment type="function">
    <text evidence="5">Modulates RecA activity.</text>
</comment>
<dbReference type="InterPro" id="IPR053924">
    <property type="entry name" value="RecX_HTH_2nd"/>
</dbReference>
<dbReference type="EMBL" id="FMHV01000002">
    <property type="protein sequence ID" value="SCL21893.1"/>
    <property type="molecule type" value="Genomic_DNA"/>
</dbReference>
<evidence type="ECO:0000256" key="5">
    <source>
        <dbReference type="HAMAP-Rule" id="MF_01114"/>
    </source>
</evidence>
<dbReference type="PANTHER" id="PTHR33602:SF1">
    <property type="entry name" value="REGULATORY PROTEIN RECX FAMILY PROTEIN"/>
    <property type="match status" value="1"/>
</dbReference>
<accession>A0A1C6RXF6</accession>
<proteinExistence type="inferred from homology"/>
<dbReference type="InterPro" id="IPR003783">
    <property type="entry name" value="Regulatory_RecX"/>
</dbReference>
<evidence type="ECO:0000256" key="4">
    <source>
        <dbReference type="ARBA" id="ARBA00022490"/>
    </source>
</evidence>
<evidence type="ECO:0000313" key="11">
    <source>
        <dbReference type="Proteomes" id="UP000199413"/>
    </source>
</evidence>
<dbReference type="Pfam" id="PF02631">
    <property type="entry name" value="RecX_HTH2"/>
    <property type="match status" value="1"/>
</dbReference>
<comment type="similarity">
    <text evidence="2 5">Belongs to the RecX family.</text>
</comment>
<dbReference type="InterPro" id="IPR036388">
    <property type="entry name" value="WH-like_DNA-bd_sf"/>
</dbReference>
<evidence type="ECO:0000313" key="10">
    <source>
        <dbReference type="EMBL" id="SCL21893.1"/>
    </source>
</evidence>
<dbReference type="InterPro" id="IPR053925">
    <property type="entry name" value="RecX_HTH_3rd"/>
</dbReference>
<evidence type="ECO:0000256" key="6">
    <source>
        <dbReference type="SAM" id="MobiDB-lite"/>
    </source>
</evidence>
<dbReference type="OrthoDB" id="5244465at2"/>
<feature type="region of interest" description="Disordered" evidence="6">
    <location>
        <begin position="1"/>
        <end position="51"/>
    </location>
</feature>
<gene>
    <name evidence="5" type="primary">recX</name>
    <name evidence="10" type="ORF">GA0070624_2419</name>
</gene>
<keyword evidence="11" id="KW-1185">Reference proteome</keyword>
<evidence type="ECO:0000256" key="1">
    <source>
        <dbReference type="ARBA" id="ARBA00004496"/>
    </source>
</evidence>
<dbReference type="HAMAP" id="MF_01114">
    <property type="entry name" value="RecX"/>
    <property type="match status" value="1"/>
</dbReference>
<comment type="subcellular location">
    <subcellularLocation>
        <location evidence="1 5">Cytoplasm</location>
    </subcellularLocation>
</comment>
<evidence type="ECO:0000259" key="9">
    <source>
        <dbReference type="Pfam" id="PF21982"/>
    </source>
</evidence>
<dbReference type="STRING" id="568872.GA0070624_2419"/>
<dbReference type="Gene3D" id="1.10.10.10">
    <property type="entry name" value="Winged helix-like DNA-binding domain superfamily/Winged helix DNA-binding domain"/>
    <property type="match status" value="2"/>
</dbReference>
<dbReference type="Pfam" id="PF21982">
    <property type="entry name" value="RecX_HTH1"/>
    <property type="match status" value="1"/>
</dbReference>
<dbReference type="RefSeq" id="WP_091340385.1">
    <property type="nucleotide sequence ID" value="NZ_FMHV01000002.1"/>
</dbReference>
<feature type="domain" description="RecX third three-helical" evidence="8">
    <location>
        <begin position="146"/>
        <end position="191"/>
    </location>
</feature>
<sequence length="230" mass="24753">MAGRRARTGRGWDASPPRAGDANATPRPRRGRRGRSEATDPEATPPRDEAEVAREICLRQLAVRPRTRAELAGALAKRGISAEVSAEVLDRYDEVGIIDDAAFARAWVSSRHAGRGLARRALANELRQRGVDGDVASEALGELDEETEAETARALVERKLRSVRGEPDAVFRRLVGMLARKGYPPGVAIRAVKDALAAQSAEAAEFAEQIDADALADAEGDLDRETPALD</sequence>
<feature type="domain" description="RecX second three-helical" evidence="7">
    <location>
        <begin position="99"/>
        <end position="140"/>
    </location>
</feature>
<organism evidence="10 11">
    <name type="scientific">Micromonospora rhizosphaerae</name>
    <dbReference type="NCBI Taxonomy" id="568872"/>
    <lineage>
        <taxon>Bacteria</taxon>
        <taxon>Bacillati</taxon>
        <taxon>Actinomycetota</taxon>
        <taxon>Actinomycetes</taxon>
        <taxon>Micromonosporales</taxon>
        <taxon>Micromonosporaceae</taxon>
        <taxon>Micromonospora</taxon>
    </lineage>
</organism>
<evidence type="ECO:0000259" key="7">
    <source>
        <dbReference type="Pfam" id="PF02631"/>
    </source>
</evidence>
<dbReference type="InterPro" id="IPR053926">
    <property type="entry name" value="RecX_HTH_1st"/>
</dbReference>
<name>A0A1C6RXF6_9ACTN</name>
<dbReference type="GO" id="GO:0006282">
    <property type="term" value="P:regulation of DNA repair"/>
    <property type="evidence" value="ECO:0007669"/>
    <property type="project" value="UniProtKB-UniRule"/>
</dbReference>
<feature type="domain" description="RecX first three-helical" evidence="9">
    <location>
        <begin position="53"/>
        <end position="91"/>
    </location>
</feature>
<evidence type="ECO:0000256" key="2">
    <source>
        <dbReference type="ARBA" id="ARBA00009695"/>
    </source>
</evidence>
<protein>
    <recommendedName>
        <fullName evidence="3 5">Regulatory protein RecX</fullName>
    </recommendedName>
</protein>
<dbReference type="Pfam" id="PF21981">
    <property type="entry name" value="RecX_HTH3"/>
    <property type="match status" value="1"/>
</dbReference>
<evidence type="ECO:0000259" key="8">
    <source>
        <dbReference type="Pfam" id="PF21981"/>
    </source>
</evidence>
<dbReference type="PANTHER" id="PTHR33602">
    <property type="entry name" value="REGULATORY PROTEIN RECX FAMILY PROTEIN"/>
    <property type="match status" value="1"/>
</dbReference>